<organism evidence="1 2">
    <name type="scientific">Thiorhodovibrio frisius</name>
    <dbReference type="NCBI Taxonomy" id="631362"/>
    <lineage>
        <taxon>Bacteria</taxon>
        <taxon>Pseudomonadati</taxon>
        <taxon>Pseudomonadota</taxon>
        <taxon>Gammaproteobacteria</taxon>
        <taxon>Chromatiales</taxon>
        <taxon>Chromatiaceae</taxon>
        <taxon>Thiorhodovibrio</taxon>
    </lineage>
</organism>
<sequence>MAQIIIDPESRALAEQPALVKATRKSRARFPAGCVEATPTEQEACLRAQERRGWQAAIVYGPSASSEGQKLYYLVRWLDCAE</sequence>
<name>H8Z4J3_9GAMM</name>
<proteinExistence type="predicted"/>
<dbReference type="EMBL" id="JH603170">
    <property type="protein sequence ID" value="EIC20250.1"/>
    <property type="molecule type" value="Genomic_DNA"/>
</dbReference>
<dbReference type="RefSeq" id="WP_009150653.1">
    <property type="nucleotide sequence ID" value="NZ_CP121471.1"/>
</dbReference>
<evidence type="ECO:0000313" key="2">
    <source>
        <dbReference type="Proteomes" id="UP000002964"/>
    </source>
</evidence>
<dbReference type="eggNOG" id="ENOG50335Y7">
    <property type="taxonomic scope" value="Bacteria"/>
</dbReference>
<evidence type="ECO:0000313" key="1">
    <source>
        <dbReference type="EMBL" id="EIC20250.1"/>
    </source>
</evidence>
<reference evidence="2" key="1">
    <citation type="submission" date="2011-06" db="EMBL/GenBank/DDBJ databases">
        <authorList>
            <consortium name="US DOE Joint Genome Institute (JGI-PGF)"/>
            <person name="Lucas S."/>
            <person name="Han J."/>
            <person name="Lapidus A."/>
            <person name="Cheng J.-F."/>
            <person name="Goodwin L."/>
            <person name="Pitluck S."/>
            <person name="Peters L."/>
            <person name="Land M.L."/>
            <person name="Hauser L."/>
            <person name="Vogl K."/>
            <person name="Liu Z."/>
            <person name="Overmann J."/>
            <person name="Frigaard N.-U."/>
            <person name="Bryant D.A."/>
            <person name="Woyke T.J."/>
        </authorList>
    </citation>
    <scope>NUCLEOTIDE SEQUENCE [LARGE SCALE GENOMIC DNA]</scope>
    <source>
        <strain evidence="2">970</strain>
    </source>
</reference>
<protein>
    <submittedName>
        <fullName evidence="1">Uncharacterized protein</fullName>
    </submittedName>
</protein>
<gene>
    <name evidence="1" type="ORF">Thi970DRAFT_03874</name>
</gene>
<dbReference type="HOGENOM" id="CLU_194679_0_0_6"/>
<dbReference type="Proteomes" id="UP000002964">
    <property type="component" value="Unassembled WGS sequence"/>
</dbReference>
<dbReference type="STRING" id="631362.Thi970DRAFT_03874"/>
<dbReference type="AlphaFoldDB" id="H8Z4J3"/>
<dbReference type="OrthoDB" id="9797738at2"/>
<keyword evidence="2" id="KW-1185">Reference proteome</keyword>
<reference evidence="1 2" key="2">
    <citation type="submission" date="2011-11" db="EMBL/GenBank/DDBJ databases">
        <authorList>
            <consortium name="US DOE Joint Genome Institute"/>
            <person name="Lucas S."/>
            <person name="Han J."/>
            <person name="Lapidus A."/>
            <person name="Cheng J.-F."/>
            <person name="Goodwin L."/>
            <person name="Pitluck S."/>
            <person name="Peters L."/>
            <person name="Ovchinnikova G."/>
            <person name="Zhang X."/>
            <person name="Detter J.C."/>
            <person name="Han C."/>
            <person name="Tapia R."/>
            <person name="Land M."/>
            <person name="Hauser L."/>
            <person name="Kyrpides N."/>
            <person name="Ivanova N."/>
            <person name="Pagani I."/>
            <person name="Vogl K."/>
            <person name="Liu Z."/>
            <person name="Overmann J."/>
            <person name="Frigaard N.-U."/>
            <person name="Bryant D."/>
            <person name="Woyke T."/>
        </authorList>
    </citation>
    <scope>NUCLEOTIDE SEQUENCE [LARGE SCALE GENOMIC DNA]</scope>
    <source>
        <strain evidence="1 2">970</strain>
    </source>
</reference>
<accession>H8Z4J3</accession>